<dbReference type="Proteomes" id="UP000039865">
    <property type="component" value="Unassembled WGS sequence"/>
</dbReference>
<evidence type="ECO:0000313" key="1">
    <source>
        <dbReference type="EMBL" id="CDW81455.1"/>
    </source>
</evidence>
<accession>A0A078AGP3</accession>
<protein>
    <submittedName>
        <fullName evidence="1">Uncharacterized protein</fullName>
    </submittedName>
</protein>
<organism evidence="1 2">
    <name type="scientific">Stylonychia lemnae</name>
    <name type="common">Ciliate</name>
    <dbReference type="NCBI Taxonomy" id="5949"/>
    <lineage>
        <taxon>Eukaryota</taxon>
        <taxon>Sar</taxon>
        <taxon>Alveolata</taxon>
        <taxon>Ciliophora</taxon>
        <taxon>Intramacronucleata</taxon>
        <taxon>Spirotrichea</taxon>
        <taxon>Stichotrichia</taxon>
        <taxon>Sporadotrichida</taxon>
        <taxon>Oxytrichidae</taxon>
        <taxon>Stylonychinae</taxon>
        <taxon>Stylonychia</taxon>
    </lineage>
</organism>
<reference evidence="1 2" key="1">
    <citation type="submission" date="2014-06" db="EMBL/GenBank/DDBJ databases">
        <authorList>
            <person name="Swart Estienne"/>
        </authorList>
    </citation>
    <scope>NUCLEOTIDE SEQUENCE [LARGE SCALE GENOMIC DNA]</scope>
    <source>
        <strain evidence="1 2">130c</strain>
    </source>
</reference>
<sequence>MQHNKYPLEAGTSIYCTAGEGYSLQRLQLNMTDLILSQKVKVLSSKGYTKLLEYRQLDMKNLLIYYASHFMIIDPVQLQIKKQYRYEYPSIQESLLISPKFDSSVFPIIVLKNKTVDIASKARFDVIDLFQTGYRGSLITDLDFNDIHILGQINKGDCYSEELFERMFFFDDEIQCAQESIRNSREDFEDLLRQIRTVLQKVSGKIRVKGCQAATAEDYVRSNSEQVRSHLVNIDTISIYLENVMKLEKQMIIQIEPNEFQIEQHTSFQSSAHYNNIISSVSDDIIALTNNTQSSTSLYQLSSESAQQQDIVYLGEIDKQCTFLFKHYDNVICNDNVYKILVFKNYYGNESKIQLKQFQTLTKSGEITGGIALDDRQILLGHMGYFMISLWQYNQNYIQVGRFKFYSTVFYQMQPLTNFNHDPKSQFCVYVLLNNNSLQHVDINTGDIRKSLRHSVYKQQNQNCLDYYVSLEKIFVLYTNQMVILKDQKMINRVGLAHPLDKLLIMNDKFSLVLLRQKQNTRN</sequence>
<evidence type="ECO:0000313" key="2">
    <source>
        <dbReference type="Proteomes" id="UP000039865"/>
    </source>
</evidence>
<dbReference type="EMBL" id="CCKQ01009968">
    <property type="protein sequence ID" value="CDW81455.1"/>
    <property type="molecule type" value="Genomic_DNA"/>
</dbReference>
<keyword evidence="2" id="KW-1185">Reference proteome</keyword>
<proteinExistence type="predicted"/>
<name>A0A078AGP3_STYLE</name>
<gene>
    <name evidence="1" type="primary">Contig17567.g18685</name>
    <name evidence="1" type="ORF">STYLEM_10472</name>
</gene>
<dbReference type="AlphaFoldDB" id="A0A078AGP3"/>
<dbReference type="InParanoid" id="A0A078AGP3"/>